<gene>
    <name evidence="6" type="ORF">SAMN02745130_01556</name>
</gene>
<proteinExistence type="inferred from homology"/>
<sequence>MRQLVAILRGIQPSEVLAVGECLIAAGITQIEVPLNSPEPFKSIELLATVFGSQVLIGAGTVLTVAQVEHVHQVGGRLIVSPNCDPAIISRTRELNMVSLPGVFTATECFAALQAGANGLKFFPASLLGLSGLKALKAVLPQEAQCFAVGGVDAPDFSDWLKAGITGFGIGTALYRPNDNLDSVKQKAAALVQAYDQARGSL</sequence>
<keyword evidence="7" id="KW-1185">Reference proteome</keyword>
<evidence type="ECO:0000256" key="2">
    <source>
        <dbReference type="ARBA" id="ARBA00006906"/>
    </source>
</evidence>
<dbReference type="AlphaFoldDB" id="A0A1T4WEE6"/>
<evidence type="ECO:0000256" key="5">
    <source>
        <dbReference type="ARBA" id="ARBA00023277"/>
    </source>
</evidence>
<dbReference type="NCBIfam" id="NF006600">
    <property type="entry name" value="PRK09140.1"/>
    <property type="match status" value="1"/>
</dbReference>
<reference evidence="6 7" key="1">
    <citation type="submission" date="2017-02" db="EMBL/GenBank/DDBJ databases">
        <authorList>
            <person name="Peterson S.W."/>
        </authorList>
    </citation>
    <scope>NUCLEOTIDE SEQUENCE [LARGE SCALE GENOMIC DNA]</scope>
    <source>
        <strain evidence="6 7">ATCC 49788</strain>
    </source>
</reference>
<accession>A0A1T4WEE6</accession>
<dbReference type="RefSeq" id="WP_078922022.1">
    <property type="nucleotide sequence ID" value="NZ_FUYB01000005.1"/>
</dbReference>
<dbReference type="SUPFAM" id="SSF51569">
    <property type="entry name" value="Aldolase"/>
    <property type="match status" value="1"/>
</dbReference>
<evidence type="ECO:0000256" key="1">
    <source>
        <dbReference type="ARBA" id="ARBA00004761"/>
    </source>
</evidence>
<evidence type="ECO:0000313" key="6">
    <source>
        <dbReference type="EMBL" id="SKA75650.1"/>
    </source>
</evidence>
<keyword evidence="4" id="KW-0456">Lyase</keyword>
<evidence type="ECO:0000256" key="4">
    <source>
        <dbReference type="ARBA" id="ARBA00023239"/>
    </source>
</evidence>
<dbReference type="PROSITE" id="PS00160">
    <property type="entry name" value="ALDOLASE_KDPG_KHG_2"/>
    <property type="match status" value="1"/>
</dbReference>
<comment type="similarity">
    <text evidence="2">Belongs to the KHG/KDPG aldolase family.</text>
</comment>
<protein>
    <submittedName>
        <fullName evidence="6">2-keto-3-deoxy-phosphogalactonate aldolase</fullName>
    </submittedName>
</protein>
<dbReference type="InterPro" id="IPR000887">
    <property type="entry name" value="Aldlse_KDPG_KHG"/>
</dbReference>
<comment type="pathway">
    <text evidence="1">Carbohydrate acid metabolism.</text>
</comment>
<keyword evidence="5" id="KW-0119">Carbohydrate metabolism</keyword>
<dbReference type="Pfam" id="PF01081">
    <property type="entry name" value="Aldolase"/>
    <property type="match status" value="1"/>
</dbReference>
<dbReference type="Proteomes" id="UP000190460">
    <property type="component" value="Unassembled WGS sequence"/>
</dbReference>
<dbReference type="STRING" id="92487.SAMN02745130_01556"/>
<evidence type="ECO:0000313" key="7">
    <source>
        <dbReference type="Proteomes" id="UP000190460"/>
    </source>
</evidence>
<dbReference type="InterPro" id="IPR031338">
    <property type="entry name" value="KDPG/KHG_AS_2"/>
</dbReference>
<dbReference type="PANTHER" id="PTHR30246">
    <property type="entry name" value="2-KETO-3-DEOXY-6-PHOSPHOGLUCONATE ALDOLASE"/>
    <property type="match status" value="1"/>
</dbReference>
<dbReference type="OrthoDB" id="9805177at2"/>
<evidence type="ECO:0000256" key="3">
    <source>
        <dbReference type="ARBA" id="ARBA00011233"/>
    </source>
</evidence>
<dbReference type="Gene3D" id="3.20.20.70">
    <property type="entry name" value="Aldolase class I"/>
    <property type="match status" value="1"/>
</dbReference>
<dbReference type="PANTHER" id="PTHR30246:SF1">
    <property type="entry name" value="2-DEHYDRO-3-DEOXY-6-PHOSPHOGALACTONATE ALDOLASE-RELATED"/>
    <property type="match status" value="1"/>
</dbReference>
<name>A0A1T4WEE6_9GAMM</name>
<dbReference type="InterPro" id="IPR013785">
    <property type="entry name" value="Aldolase_TIM"/>
</dbReference>
<comment type="subunit">
    <text evidence="3">Homotrimer.</text>
</comment>
<organism evidence="6 7">
    <name type="scientific">Thiothrix eikelboomii</name>
    <dbReference type="NCBI Taxonomy" id="92487"/>
    <lineage>
        <taxon>Bacteria</taxon>
        <taxon>Pseudomonadati</taxon>
        <taxon>Pseudomonadota</taxon>
        <taxon>Gammaproteobacteria</taxon>
        <taxon>Thiotrichales</taxon>
        <taxon>Thiotrichaceae</taxon>
        <taxon>Thiothrix</taxon>
    </lineage>
</organism>
<dbReference type="GO" id="GO:0016829">
    <property type="term" value="F:lyase activity"/>
    <property type="evidence" value="ECO:0007669"/>
    <property type="project" value="UniProtKB-KW"/>
</dbReference>
<dbReference type="EMBL" id="FUYB01000005">
    <property type="protein sequence ID" value="SKA75650.1"/>
    <property type="molecule type" value="Genomic_DNA"/>
</dbReference>
<dbReference type="CDD" id="cd00452">
    <property type="entry name" value="KDPG_aldolase"/>
    <property type="match status" value="1"/>
</dbReference>